<organism evidence="2">
    <name type="scientific">Escherichia coli</name>
    <dbReference type="NCBI Taxonomy" id="562"/>
    <lineage>
        <taxon>Bacteria</taxon>
        <taxon>Pseudomonadati</taxon>
        <taxon>Pseudomonadota</taxon>
        <taxon>Gammaproteobacteria</taxon>
        <taxon>Enterobacterales</taxon>
        <taxon>Enterobacteriaceae</taxon>
        <taxon>Escherichia</taxon>
    </lineage>
</organism>
<comment type="similarity">
    <text evidence="1">Belongs to the antirestriction protein family.</text>
</comment>
<evidence type="ECO:0000313" key="2">
    <source>
        <dbReference type="EMBL" id="QIQ10387.1"/>
    </source>
</evidence>
<dbReference type="RefSeq" id="WP_011205777.1">
    <property type="nucleotide sequence ID" value="NZ_BGLU01000028.1"/>
</dbReference>
<accession>A0A6G9HI56</accession>
<evidence type="ECO:0000256" key="1">
    <source>
        <dbReference type="ARBA" id="ARBA00008618"/>
    </source>
</evidence>
<geneLocation type="plasmid" evidence="2">
    <name>pUZ8002</name>
</geneLocation>
<dbReference type="AlphaFoldDB" id="A0A6G9HI56"/>
<protein>
    <submittedName>
        <fullName evidence="2">Antirestriction protein KlcA</fullName>
    </submittedName>
</protein>
<sequence length="146" mass="15867">MTDVQIPSPIVATRVAEADRLRFLPTYFGPSMLRMLRGEALVFGWMGRLCAAYHGGFWHFYTLSNGGFYMAPEHDGRLRIEVDGNGFAGELSADAAGIVATLFALNQLCAELAGTADADALIDRYHHLAAFASEHAEAAAIYRAID</sequence>
<dbReference type="SMR" id="A0A6G9HI56"/>
<dbReference type="Gene3D" id="3.30.70.3580">
    <property type="entry name" value="Antirestriction protein"/>
    <property type="match status" value="1"/>
</dbReference>
<name>A0A6G9HI56_ECOLX</name>
<dbReference type="Pfam" id="PF03230">
    <property type="entry name" value="Antirestrict"/>
    <property type="match status" value="1"/>
</dbReference>
<dbReference type="InterPro" id="IPR004914">
    <property type="entry name" value="Antirestrict"/>
</dbReference>
<reference evidence="2" key="1">
    <citation type="submission" date="2019-10" db="EMBL/GenBank/DDBJ databases">
        <title>Complete sequence of plasmid pUZ8002, used for conjugal plasmid transfer.</title>
        <authorList>
            <person name="Ruckert C."/>
            <person name="Thieme E."/>
            <person name="Busche T."/>
            <person name="Kalinowski J."/>
            <person name="Persicke M."/>
        </authorList>
    </citation>
    <scope>NUCLEOTIDE SEQUENCE</scope>
    <source>
        <plasmid evidence="2">pUZ8002</plasmid>
    </source>
</reference>
<dbReference type="InterPro" id="IPR042297">
    <property type="entry name" value="Antirestriction_sf"/>
</dbReference>
<keyword evidence="2" id="KW-0614">Plasmid</keyword>
<proteinExistence type="inferred from homology"/>
<gene>
    <name evidence="2" type="primary">klcA</name>
</gene>
<dbReference type="EMBL" id="MN602278">
    <property type="protein sequence ID" value="QIQ10387.1"/>
    <property type="molecule type" value="Genomic_DNA"/>
</dbReference>